<protein>
    <submittedName>
        <fullName evidence="3">Phospholipase A(2)</fullName>
    </submittedName>
</protein>
<name>A0A0N4VN03_ENTVE</name>
<dbReference type="Proteomes" id="UP000274131">
    <property type="component" value="Unassembled WGS sequence"/>
</dbReference>
<dbReference type="SUPFAM" id="SSF48619">
    <property type="entry name" value="Phospholipase A2, PLA2"/>
    <property type="match status" value="1"/>
</dbReference>
<sequence length="82" mass="9818">MFVKLSKNVLNQCCFWHDQCYMKRNGREYCDDNFCHCLRGSFRPLPDKLVNEICDLVKHFGEPAYEKTGKFSSFYFSSLHFF</sequence>
<dbReference type="GO" id="GO:0004623">
    <property type="term" value="F:phospholipase A2 activity"/>
    <property type="evidence" value="ECO:0007669"/>
    <property type="project" value="InterPro"/>
</dbReference>
<dbReference type="InterPro" id="IPR053322">
    <property type="entry name" value="PLA2-like"/>
</dbReference>
<gene>
    <name evidence="1" type="ORF">EVEC_LOCUS11549</name>
</gene>
<dbReference type="GO" id="GO:0006644">
    <property type="term" value="P:phospholipid metabolic process"/>
    <property type="evidence" value="ECO:0007669"/>
    <property type="project" value="InterPro"/>
</dbReference>
<dbReference type="GO" id="GO:0050482">
    <property type="term" value="P:arachidonate secretion"/>
    <property type="evidence" value="ECO:0007669"/>
    <property type="project" value="InterPro"/>
</dbReference>
<evidence type="ECO:0000313" key="2">
    <source>
        <dbReference type="Proteomes" id="UP000274131"/>
    </source>
</evidence>
<reference evidence="3" key="1">
    <citation type="submission" date="2017-02" db="UniProtKB">
        <authorList>
            <consortium name="WormBaseParasite"/>
        </authorList>
    </citation>
    <scope>IDENTIFICATION</scope>
</reference>
<dbReference type="OrthoDB" id="5781547at2759"/>
<dbReference type="AlphaFoldDB" id="A0A0N4VN03"/>
<evidence type="ECO:0000313" key="1">
    <source>
        <dbReference type="EMBL" id="VDD96798.1"/>
    </source>
</evidence>
<evidence type="ECO:0000313" key="3">
    <source>
        <dbReference type="WBParaSite" id="EVEC_0001234901-mRNA-1"/>
    </source>
</evidence>
<dbReference type="PANTHER" id="PTHR34228">
    <property type="entry name" value="PROTEIN CBG09474-RELATED"/>
    <property type="match status" value="1"/>
</dbReference>
<reference evidence="1 2" key="2">
    <citation type="submission" date="2018-10" db="EMBL/GenBank/DDBJ databases">
        <authorList>
            <consortium name="Pathogen Informatics"/>
        </authorList>
    </citation>
    <scope>NUCLEOTIDE SEQUENCE [LARGE SCALE GENOMIC DNA]</scope>
</reference>
<dbReference type="WBParaSite" id="EVEC_0001234901-mRNA-1">
    <property type="protein sequence ID" value="EVEC_0001234901-mRNA-1"/>
    <property type="gene ID" value="EVEC_0001234901"/>
</dbReference>
<keyword evidence="2" id="KW-1185">Reference proteome</keyword>
<accession>A0A0N4VN03</accession>
<proteinExistence type="predicted"/>
<dbReference type="InterPro" id="IPR036444">
    <property type="entry name" value="PLipase_A2_dom_sf"/>
</dbReference>
<organism evidence="3">
    <name type="scientific">Enterobius vermicularis</name>
    <name type="common">Human pinworm</name>
    <dbReference type="NCBI Taxonomy" id="51028"/>
    <lineage>
        <taxon>Eukaryota</taxon>
        <taxon>Metazoa</taxon>
        <taxon>Ecdysozoa</taxon>
        <taxon>Nematoda</taxon>
        <taxon>Chromadorea</taxon>
        <taxon>Rhabditida</taxon>
        <taxon>Spirurina</taxon>
        <taxon>Oxyuridomorpha</taxon>
        <taxon>Oxyuroidea</taxon>
        <taxon>Oxyuridae</taxon>
        <taxon>Enterobius</taxon>
    </lineage>
</organism>
<dbReference type="EMBL" id="UXUI01012269">
    <property type="protein sequence ID" value="VDD96798.1"/>
    <property type="molecule type" value="Genomic_DNA"/>
</dbReference>